<dbReference type="EMBL" id="KI517385">
    <property type="protein sequence ID" value="ESQ51297.1"/>
    <property type="molecule type" value="Genomic_DNA"/>
</dbReference>
<evidence type="ECO:0000313" key="3">
    <source>
        <dbReference type="Proteomes" id="UP000030689"/>
    </source>
</evidence>
<organism evidence="2 3">
    <name type="scientific">Eutrema salsugineum</name>
    <name type="common">Saltwater cress</name>
    <name type="synonym">Sisymbrium salsugineum</name>
    <dbReference type="NCBI Taxonomy" id="72664"/>
    <lineage>
        <taxon>Eukaryota</taxon>
        <taxon>Viridiplantae</taxon>
        <taxon>Streptophyta</taxon>
        <taxon>Embryophyta</taxon>
        <taxon>Tracheophyta</taxon>
        <taxon>Spermatophyta</taxon>
        <taxon>Magnoliopsida</taxon>
        <taxon>eudicotyledons</taxon>
        <taxon>Gunneridae</taxon>
        <taxon>Pentapetalae</taxon>
        <taxon>rosids</taxon>
        <taxon>malvids</taxon>
        <taxon>Brassicales</taxon>
        <taxon>Brassicaceae</taxon>
        <taxon>Eutremeae</taxon>
        <taxon>Eutrema</taxon>
    </lineage>
</organism>
<protein>
    <submittedName>
        <fullName evidence="2">Uncharacterized protein</fullName>
    </submittedName>
</protein>
<gene>
    <name evidence="2" type="ORF">EUTSA_v100175781mg</name>
</gene>
<keyword evidence="3" id="KW-1185">Reference proteome</keyword>
<dbReference type="Proteomes" id="UP000030689">
    <property type="component" value="Unassembled WGS sequence"/>
</dbReference>
<feature type="region of interest" description="Disordered" evidence="1">
    <location>
        <begin position="1"/>
        <end position="24"/>
    </location>
</feature>
<reference evidence="2 3" key="1">
    <citation type="journal article" date="2013" name="Front. Plant Sci.">
        <title>The Reference Genome of the Halophytic Plant Eutrema salsugineum.</title>
        <authorList>
            <person name="Yang R."/>
            <person name="Jarvis D.E."/>
            <person name="Chen H."/>
            <person name="Beilstein M.A."/>
            <person name="Grimwood J."/>
            <person name="Jenkins J."/>
            <person name="Shu S."/>
            <person name="Prochnik S."/>
            <person name="Xin M."/>
            <person name="Ma C."/>
            <person name="Schmutz J."/>
            <person name="Wing R.A."/>
            <person name="Mitchell-Olds T."/>
            <person name="Schumaker K.S."/>
            <person name="Wang X."/>
        </authorList>
    </citation>
    <scope>NUCLEOTIDE SEQUENCE [LARGE SCALE GENOMIC DNA]</scope>
</reference>
<evidence type="ECO:0000256" key="1">
    <source>
        <dbReference type="SAM" id="MobiDB-lite"/>
    </source>
</evidence>
<dbReference type="KEGG" id="eus:EUTSA_v100175781m"/>
<evidence type="ECO:0000313" key="2">
    <source>
        <dbReference type="EMBL" id="ESQ51297.1"/>
    </source>
</evidence>
<proteinExistence type="predicted"/>
<accession>V4M8A6</accession>
<feature type="compositionally biased region" description="Basic and acidic residues" evidence="1">
    <location>
        <begin position="15"/>
        <end position="24"/>
    </location>
</feature>
<dbReference type="AlphaFoldDB" id="V4M8A6"/>
<dbReference type="Gramene" id="ESQ51297">
    <property type="protein sequence ID" value="ESQ51297"/>
    <property type="gene ID" value="EUTSA_v100175781mg"/>
</dbReference>
<name>V4M8A6_EUTSA</name>
<feature type="non-terminal residue" evidence="2">
    <location>
        <position position="24"/>
    </location>
</feature>
<sequence>MTKYEKVKMGKKAKRNLEQEKNVM</sequence>